<dbReference type="AlphaFoldDB" id="A0A4Q9I1H3"/>
<evidence type="ECO:0000256" key="1">
    <source>
        <dbReference type="ARBA" id="ARBA00005964"/>
    </source>
</evidence>
<comment type="caution">
    <text evidence="5">The sequence shown here is derived from an EMBL/GenBank/DDBJ whole genome shotgun (WGS) entry which is preliminary data.</text>
</comment>
<sequence length="495" mass="52243">MPEQPRARTAEGLVEGFWRGEHAVFRGISYAQPPVGPLRFQAPAPVKGWEGTRQATEFGPVVPQAGPTAEKSVGNDWLTLNVSTPALGTAGLPVLVWIHGGAYIAGAASDPMYDPAALTSAGLVVVSINYRVAAEGFALVGGAPANRGFLDQIAALEWVQRNIAAFGGDPDRVTVAGQSAGAGSIAALLTMERAHGLFRRAIVHSVPGTLCTRALAEEVAAALAARVGAAPDAEALSGIDPLRLAGELTALGADLPGRHKSWGRLSQTGVAVCPVLDGVVLTETPWRALAGGRTDGIELLVGHTRDEFRLFSVMMGRLGTFNEDEAQTALELFAPAPDGADAYRAAYPQATPEELLELVYSDALFRMPSLQLAQANRAAGGTSFLFELQLAATASGGVLGACHSLDVPLAFGTLDSPAGRHLFGDRPTPEVSAVSRELQRGWVRFATAGDPGWPAHGPERQLTRVLDIESKTLPYPEEASRRIWERYDPAPFDLM</sequence>
<organism evidence="5 6">
    <name type="scientific">Streptomyces kasugaensis</name>
    <dbReference type="NCBI Taxonomy" id="1946"/>
    <lineage>
        <taxon>Bacteria</taxon>
        <taxon>Bacillati</taxon>
        <taxon>Actinomycetota</taxon>
        <taxon>Actinomycetes</taxon>
        <taxon>Kitasatosporales</taxon>
        <taxon>Streptomycetaceae</taxon>
        <taxon>Streptomyces</taxon>
    </lineage>
</organism>
<dbReference type="SUPFAM" id="SSF53474">
    <property type="entry name" value="alpha/beta-Hydrolases"/>
    <property type="match status" value="1"/>
</dbReference>
<dbReference type="Gene3D" id="3.40.50.1820">
    <property type="entry name" value="alpha/beta hydrolase"/>
    <property type="match status" value="1"/>
</dbReference>
<evidence type="ECO:0000256" key="3">
    <source>
        <dbReference type="RuleBase" id="RU361235"/>
    </source>
</evidence>
<feature type="domain" description="Carboxylesterase type B" evidence="4">
    <location>
        <begin position="5"/>
        <end position="452"/>
    </location>
</feature>
<evidence type="ECO:0000256" key="2">
    <source>
        <dbReference type="ARBA" id="ARBA00022801"/>
    </source>
</evidence>
<comment type="similarity">
    <text evidence="1 3">Belongs to the type-B carboxylesterase/lipase family.</text>
</comment>
<dbReference type="EC" id="3.1.1.-" evidence="3"/>
<dbReference type="EMBL" id="SIXH01000026">
    <property type="protein sequence ID" value="TBO60759.1"/>
    <property type="molecule type" value="Genomic_DNA"/>
</dbReference>
<keyword evidence="6" id="KW-1185">Reference proteome</keyword>
<dbReference type="GO" id="GO:0016787">
    <property type="term" value="F:hydrolase activity"/>
    <property type="evidence" value="ECO:0007669"/>
    <property type="project" value="UniProtKB-KW"/>
</dbReference>
<dbReference type="InterPro" id="IPR050309">
    <property type="entry name" value="Type-B_Carboxylest/Lipase"/>
</dbReference>
<accession>A0A4Q9I1H3</accession>
<evidence type="ECO:0000259" key="4">
    <source>
        <dbReference type="Pfam" id="PF00135"/>
    </source>
</evidence>
<name>A0A4Q9I1H3_STRKA</name>
<dbReference type="InterPro" id="IPR029058">
    <property type="entry name" value="AB_hydrolase_fold"/>
</dbReference>
<dbReference type="InterPro" id="IPR019826">
    <property type="entry name" value="Carboxylesterase_B_AS"/>
</dbReference>
<dbReference type="Proteomes" id="UP000292452">
    <property type="component" value="Unassembled WGS sequence"/>
</dbReference>
<keyword evidence="2 3" id="KW-0378">Hydrolase</keyword>
<reference evidence="5 6" key="1">
    <citation type="submission" date="2019-02" db="EMBL/GenBank/DDBJ databases">
        <title>Draft Genome Sequence of Streptomyces sp. AM-2504, identified by 16S rRNA comparative analysis as a Streptomyces Kasugaensis strain.</title>
        <authorList>
            <person name="Napolioni V."/>
            <person name="Giuliodori A.M."/>
            <person name="Spurio R."/>
            <person name="Fabbretti A."/>
        </authorList>
    </citation>
    <scope>NUCLEOTIDE SEQUENCE [LARGE SCALE GENOMIC DNA]</scope>
    <source>
        <strain evidence="5 6">AM-2504</strain>
    </source>
</reference>
<proteinExistence type="inferred from homology"/>
<dbReference type="Pfam" id="PF00135">
    <property type="entry name" value="COesterase"/>
    <property type="match status" value="1"/>
</dbReference>
<evidence type="ECO:0000313" key="5">
    <source>
        <dbReference type="EMBL" id="TBO60759.1"/>
    </source>
</evidence>
<dbReference type="PROSITE" id="PS00122">
    <property type="entry name" value="CARBOXYLESTERASE_B_1"/>
    <property type="match status" value="1"/>
</dbReference>
<gene>
    <name evidence="5" type="ORF">EYS09_04805</name>
</gene>
<dbReference type="InterPro" id="IPR002018">
    <property type="entry name" value="CarbesteraseB"/>
</dbReference>
<evidence type="ECO:0000313" key="6">
    <source>
        <dbReference type="Proteomes" id="UP000292452"/>
    </source>
</evidence>
<dbReference type="PANTHER" id="PTHR11559">
    <property type="entry name" value="CARBOXYLESTERASE"/>
    <property type="match status" value="1"/>
</dbReference>
<protein>
    <recommendedName>
        <fullName evidence="3">Carboxylic ester hydrolase</fullName>
        <ecNumber evidence="3">3.1.1.-</ecNumber>
    </recommendedName>
</protein>
<dbReference type="RefSeq" id="WP_131122311.1">
    <property type="nucleotide sequence ID" value="NZ_SIXH01000026.1"/>
</dbReference>